<dbReference type="AlphaFoldDB" id="A0A176RSL6"/>
<dbReference type="GO" id="GO:0016491">
    <property type="term" value="F:oxidoreductase activity"/>
    <property type="evidence" value="ECO:0007669"/>
    <property type="project" value="UniProtKB-KW"/>
</dbReference>
<dbReference type="PANTHER" id="PTHR43103:SF5">
    <property type="entry name" value="4-EPIMERASE, PUTATIVE (AFU_ORTHOLOGUE AFUA_7G00360)-RELATED"/>
    <property type="match status" value="1"/>
</dbReference>
<protein>
    <submittedName>
        <fullName evidence="5">NAD-dependent epimerase/dehydratase</fullName>
    </submittedName>
</protein>
<proteinExistence type="inferred from homology"/>
<dbReference type="Pfam" id="PF01370">
    <property type="entry name" value="Epimerase"/>
    <property type="match status" value="1"/>
</dbReference>
<dbReference type="CDD" id="cd08946">
    <property type="entry name" value="SDR_e"/>
    <property type="match status" value="1"/>
</dbReference>
<dbReference type="PATRIC" id="fig|1003181.4.peg.7540"/>
<evidence type="ECO:0000256" key="2">
    <source>
        <dbReference type="ARBA" id="ARBA00023002"/>
    </source>
</evidence>
<accession>A0A176RSL6</accession>
<name>A0A176RSL6_9GAMM</name>
<dbReference type="Gene3D" id="3.40.50.720">
    <property type="entry name" value="NAD(P)-binding Rossmann-like Domain"/>
    <property type="match status" value="1"/>
</dbReference>
<evidence type="ECO:0000313" key="6">
    <source>
        <dbReference type="Proteomes" id="UP000076962"/>
    </source>
</evidence>
<dbReference type="SUPFAM" id="SSF51735">
    <property type="entry name" value="NAD(P)-binding Rossmann-fold domains"/>
    <property type="match status" value="1"/>
</dbReference>
<dbReference type="InterPro" id="IPR001509">
    <property type="entry name" value="Epimerase_deHydtase"/>
</dbReference>
<keyword evidence="2" id="KW-0560">Oxidoreductase</keyword>
<reference evidence="5 6" key="1">
    <citation type="submission" date="2016-05" db="EMBL/GenBank/DDBJ databases">
        <title>Single-cell genome of chain-forming Candidatus Thiomargarita nelsonii and comparison to other large sulfur-oxidizing bacteria.</title>
        <authorList>
            <person name="Winkel M."/>
            <person name="Salman V."/>
            <person name="Woyke T."/>
            <person name="Schulz-Vogt H."/>
            <person name="Richter M."/>
            <person name="Flood B."/>
            <person name="Bailey J."/>
            <person name="Amann R."/>
            <person name="Mussmann M."/>
        </authorList>
    </citation>
    <scope>NUCLEOTIDE SEQUENCE [LARGE SCALE GENOMIC DNA]</scope>
    <source>
        <strain evidence="5 6">THI036</strain>
    </source>
</reference>
<dbReference type="PANTHER" id="PTHR43103">
    <property type="entry name" value="NUCLEOSIDE-DIPHOSPHATE-SUGAR EPIMERASE"/>
    <property type="match status" value="1"/>
</dbReference>
<feature type="domain" description="NAD-dependent epimerase/dehydratase" evidence="4">
    <location>
        <begin position="20"/>
        <end position="179"/>
    </location>
</feature>
<evidence type="ECO:0000259" key="4">
    <source>
        <dbReference type="Pfam" id="PF01370"/>
    </source>
</evidence>
<sequence length="287" mass="32291">MTIESGIGTAIFDEFTMKTILITGAAGTIGTSLRQHLESDYHFRCLDIKPVTDAEDVVIADVTDFNAVMSAMHGVDAVIHLAADPHVEQPWEQVYTSSIRGSYNVFEAARLANVSKIIYASSIHVSWGEIEREQRLAPDKPVRPSSLYAVGKVFGEALARFFTDKYNISVICLRIGAFYEEPQPENYIYSDHLSRIWCSPRDLAQLVKQSIDSDNLGFQIFYALSNNTGALCDMSNAEKLIGYQPQDDAKLFLRNRVRYLCYFLIRARDFLDKCRASEKCVDCCPVV</sequence>
<organism evidence="5 6">
    <name type="scientific">Candidatus Thiomargarita nelsonii</name>
    <dbReference type="NCBI Taxonomy" id="1003181"/>
    <lineage>
        <taxon>Bacteria</taxon>
        <taxon>Pseudomonadati</taxon>
        <taxon>Pseudomonadota</taxon>
        <taxon>Gammaproteobacteria</taxon>
        <taxon>Thiotrichales</taxon>
        <taxon>Thiotrichaceae</taxon>
        <taxon>Thiomargarita</taxon>
    </lineage>
</organism>
<dbReference type="Proteomes" id="UP000076962">
    <property type="component" value="Unassembled WGS sequence"/>
</dbReference>
<dbReference type="InterPro" id="IPR036291">
    <property type="entry name" value="NAD(P)-bd_dom_sf"/>
</dbReference>
<evidence type="ECO:0000256" key="1">
    <source>
        <dbReference type="ARBA" id="ARBA00007637"/>
    </source>
</evidence>
<keyword evidence="6" id="KW-1185">Reference proteome</keyword>
<dbReference type="EMBL" id="LUTY01003121">
    <property type="protein sequence ID" value="OAD18709.1"/>
    <property type="molecule type" value="Genomic_DNA"/>
</dbReference>
<evidence type="ECO:0000313" key="5">
    <source>
        <dbReference type="EMBL" id="OAD18709.1"/>
    </source>
</evidence>
<comment type="caution">
    <text evidence="5">The sequence shown here is derived from an EMBL/GenBank/DDBJ whole genome shotgun (WGS) entry which is preliminary data.</text>
</comment>
<keyword evidence="3" id="KW-0520">NAD</keyword>
<comment type="similarity">
    <text evidence="1">Belongs to the NAD(P)-dependent epimerase/dehydratase family.</text>
</comment>
<gene>
    <name evidence="5" type="ORF">THIOM_005688</name>
</gene>
<evidence type="ECO:0000256" key="3">
    <source>
        <dbReference type="ARBA" id="ARBA00023027"/>
    </source>
</evidence>